<evidence type="ECO:0000313" key="2">
    <source>
        <dbReference type="Proteomes" id="UP000837857"/>
    </source>
</evidence>
<sequence length="95" mass="10763">MDKSQSFVFRQEVPALARDVIIVHGYYLQTSRISLQIKAYIAHGLEFQEERTRTMQPRSDRDINGVLNNLVYSGNGPVRFGYRACIAKIGGFAPD</sequence>
<feature type="non-terminal residue" evidence="1">
    <location>
        <position position="95"/>
    </location>
</feature>
<reference evidence="1" key="1">
    <citation type="submission" date="2022-03" db="EMBL/GenBank/DDBJ databases">
        <authorList>
            <person name="Martin H S."/>
        </authorList>
    </citation>
    <scope>NUCLEOTIDE SEQUENCE</scope>
</reference>
<dbReference type="Proteomes" id="UP000837857">
    <property type="component" value="Chromosome 5"/>
</dbReference>
<gene>
    <name evidence="1" type="ORF">IPOD504_LOCUS14254</name>
</gene>
<evidence type="ECO:0008006" key="3">
    <source>
        <dbReference type="Google" id="ProtNLM"/>
    </source>
</evidence>
<keyword evidence="2" id="KW-1185">Reference proteome</keyword>
<evidence type="ECO:0000313" key="1">
    <source>
        <dbReference type="EMBL" id="CAH2068364.1"/>
    </source>
</evidence>
<protein>
    <recommendedName>
        <fullName evidence="3">Recombinase domain-containing protein</fullName>
    </recommendedName>
</protein>
<proteinExistence type="predicted"/>
<accession>A0ABN8IVV1</accession>
<organism evidence="1 2">
    <name type="scientific">Iphiclides podalirius</name>
    <name type="common">scarce swallowtail</name>
    <dbReference type="NCBI Taxonomy" id="110791"/>
    <lineage>
        <taxon>Eukaryota</taxon>
        <taxon>Metazoa</taxon>
        <taxon>Ecdysozoa</taxon>
        <taxon>Arthropoda</taxon>
        <taxon>Hexapoda</taxon>
        <taxon>Insecta</taxon>
        <taxon>Pterygota</taxon>
        <taxon>Neoptera</taxon>
        <taxon>Endopterygota</taxon>
        <taxon>Lepidoptera</taxon>
        <taxon>Glossata</taxon>
        <taxon>Ditrysia</taxon>
        <taxon>Papilionoidea</taxon>
        <taxon>Papilionidae</taxon>
        <taxon>Papilioninae</taxon>
        <taxon>Iphiclides</taxon>
    </lineage>
</organism>
<dbReference type="EMBL" id="OW152817">
    <property type="protein sequence ID" value="CAH2068364.1"/>
    <property type="molecule type" value="Genomic_DNA"/>
</dbReference>
<name>A0ABN8IVV1_9NEOP</name>